<name>A0ABV8JE33_9BACL</name>
<reference evidence="4" key="1">
    <citation type="journal article" date="2019" name="Int. J. Syst. Evol. Microbiol.">
        <title>The Global Catalogue of Microorganisms (GCM) 10K type strain sequencing project: providing services to taxonomists for standard genome sequencing and annotation.</title>
        <authorList>
            <consortium name="The Broad Institute Genomics Platform"/>
            <consortium name="The Broad Institute Genome Sequencing Center for Infectious Disease"/>
            <person name="Wu L."/>
            <person name="Ma J."/>
        </authorList>
    </citation>
    <scope>NUCLEOTIDE SEQUENCE [LARGE SCALE GENOMIC DNA]</scope>
    <source>
        <strain evidence="4">IBRC-M 10813</strain>
    </source>
</reference>
<evidence type="ECO:0000313" key="3">
    <source>
        <dbReference type="EMBL" id="MFC4075476.1"/>
    </source>
</evidence>
<gene>
    <name evidence="3" type="ORF">ACFOUO_01475</name>
</gene>
<evidence type="ECO:0000313" key="4">
    <source>
        <dbReference type="Proteomes" id="UP001595843"/>
    </source>
</evidence>
<keyword evidence="1" id="KW-0472">Membrane</keyword>
<accession>A0ABV8JE33</accession>
<proteinExistence type="predicted"/>
<keyword evidence="1" id="KW-1133">Transmembrane helix</keyword>
<evidence type="ECO:0000256" key="1">
    <source>
        <dbReference type="SAM" id="Phobius"/>
    </source>
</evidence>
<feature type="transmembrane region" description="Helical" evidence="1">
    <location>
        <begin position="12"/>
        <end position="38"/>
    </location>
</feature>
<dbReference type="Proteomes" id="UP001595843">
    <property type="component" value="Unassembled WGS sequence"/>
</dbReference>
<dbReference type="Pfam" id="PF13400">
    <property type="entry name" value="Tad"/>
    <property type="match status" value="1"/>
</dbReference>
<sequence>MIQKVFNKKGNVATLWVASLPVFALLFMVVGSLVVAWMSHSSSQVAADAASLAATQKLDGWVRQGLAEKMRQLDGGAYGSILGSDEQKQAFMREVVRRHEQQLKAVAKKYAEKNGAKGKGRIILSSNGRVEVEAGTPFRSLIFEDYFKDYEITGSGTGPSRYYLDWLPNKAIEVTYE</sequence>
<evidence type="ECO:0000259" key="2">
    <source>
        <dbReference type="Pfam" id="PF13400"/>
    </source>
</evidence>
<keyword evidence="4" id="KW-1185">Reference proteome</keyword>
<dbReference type="EMBL" id="JBHSAP010000004">
    <property type="protein sequence ID" value="MFC4075476.1"/>
    <property type="molecule type" value="Genomic_DNA"/>
</dbReference>
<protein>
    <submittedName>
        <fullName evidence="3">Pilus assembly protein TadG-related protein</fullName>
    </submittedName>
</protein>
<dbReference type="RefSeq" id="WP_380701427.1">
    <property type="nucleotide sequence ID" value="NZ_JBHSAP010000004.1"/>
</dbReference>
<dbReference type="InterPro" id="IPR028087">
    <property type="entry name" value="Tad_N"/>
</dbReference>
<comment type="caution">
    <text evidence="3">The sequence shown here is derived from an EMBL/GenBank/DDBJ whole genome shotgun (WGS) entry which is preliminary data.</text>
</comment>
<keyword evidence="1" id="KW-0812">Transmembrane</keyword>
<feature type="domain" description="Putative Flp pilus-assembly TadG-like N-terminal" evidence="2">
    <location>
        <begin position="10"/>
        <end position="54"/>
    </location>
</feature>
<organism evidence="3 4">
    <name type="scientific">Salinithrix halophila</name>
    <dbReference type="NCBI Taxonomy" id="1485204"/>
    <lineage>
        <taxon>Bacteria</taxon>
        <taxon>Bacillati</taxon>
        <taxon>Bacillota</taxon>
        <taxon>Bacilli</taxon>
        <taxon>Bacillales</taxon>
        <taxon>Thermoactinomycetaceae</taxon>
        <taxon>Salinithrix</taxon>
    </lineage>
</organism>